<dbReference type="CDD" id="cd00085">
    <property type="entry name" value="HNHc"/>
    <property type="match status" value="1"/>
</dbReference>
<keyword evidence="1" id="KW-0255">Endonuclease</keyword>
<dbReference type="InterPro" id="IPR003615">
    <property type="entry name" value="HNH_nuc"/>
</dbReference>
<dbReference type="Gene3D" id="1.10.30.50">
    <property type="match status" value="1"/>
</dbReference>
<keyword evidence="1" id="KW-0614">Plasmid</keyword>
<dbReference type="GO" id="GO:0004519">
    <property type="term" value="F:endonuclease activity"/>
    <property type="evidence" value="ECO:0007669"/>
    <property type="project" value="UniProtKB-KW"/>
</dbReference>
<dbReference type="AlphaFoldDB" id="A0A2L1UYZ9"/>
<protein>
    <submittedName>
        <fullName evidence="1">HNH endonuclease</fullName>
    </submittedName>
</protein>
<dbReference type="OrthoDB" id="9802901at2"/>
<dbReference type="EMBL" id="CP019065">
    <property type="protein sequence ID" value="AVF38192.1"/>
    <property type="molecule type" value="Genomic_DNA"/>
</dbReference>
<sequence length="124" mass="13757">MKLTKRKREVLRTKFGGCCAFCGSDLPARGWHVEDIGEVYVDDGIAPVCTECHSSRGNASPEAFRSMLAEQVERAERHSINFRTALRFGLVSPTLTPVKFWFERCIAERSESTSVSSLNISSAA</sequence>
<geneLocation type="plasmid" evidence="1 2">
    <name>unnamed3</name>
</geneLocation>
<accession>A0A2L1UYZ9</accession>
<dbReference type="Proteomes" id="UP000239197">
    <property type="component" value="Plasmid unnamed3"/>
</dbReference>
<gene>
    <name evidence="1" type="ORF">BV494_25265</name>
</gene>
<organism evidence="1 2">
    <name type="scientific">Rahnella sikkimica</name>
    <dbReference type="NCBI Taxonomy" id="1805933"/>
    <lineage>
        <taxon>Bacteria</taxon>
        <taxon>Pseudomonadati</taxon>
        <taxon>Pseudomonadota</taxon>
        <taxon>Gammaproteobacteria</taxon>
        <taxon>Enterobacterales</taxon>
        <taxon>Yersiniaceae</taxon>
        <taxon>Rahnella</taxon>
    </lineage>
</organism>
<proteinExistence type="predicted"/>
<keyword evidence="2" id="KW-1185">Reference proteome</keyword>
<evidence type="ECO:0000313" key="2">
    <source>
        <dbReference type="Proteomes" id="UP000239197"/>
    </source>
</evidence>
<evidence type="ECO:0000313" key="1">
    <source>
        <dbReference type="EMBL" id="AVF38192.1"/>
    </source>
</evidence>
<reference evidence="2" key="1">
    <citation type="submission" date="2017-01" db="EMBL/GenBank/DDBJ databases">
        <title>Genome sequence of Rouxiella sp. ERMR1:05.</title>
        <authorList>
            <person name="Kumar R."/>
            <person name="Singh D."/>
            <person name="Kumar S."/>
        </authorList>
    </citation>
    <scope>NUCLEOTIDE SEQUENCE [LARGE SCALE GENOMIC DNA]</scope>
    <source>
        <strain evidence="2">ERMR1:05</strain>
        <plasmid evidence="2">unnamed3</plasmid>
    </source>
</reference>
<name>A0A2L1UYZ9_9GAMM</name>
<keyword evidence="1" id="KW-0540">Nuclease</keyword>
<keyword evidence="1" id="KW-0378">Hydrolase</keyword>
<dbReference type="RefSeq" id="WP_104925510.1">
    <property type="nucleotide sequence ID" value="NZ_CP019065.1"/>
</dbReference>
<dbReference type="KEGG" id="rox:BV494_25265"/>